<feature type="region of interest" description="Disordered" evidence="2">
    <location>
        <begin position="1"/>
        <end position="30"/>
    </location>
</feature>
<feature type="compositionally biased region" description="Basic and acidic residues" evidence="2">
    <location>
        <begin position="176"/>
        <end position="199"/>
    </location>
</feature>
<proteinExistence type="inferred from homology"/>
<dbReference type="PANTHER" id="PTHR10540">
    <property type="entry name" value="EUKARYOTIC TRANSLATION INITIATION FACTOR 3 SUBUNIT F-RELATED"/>
    <property type="match status" value="1"/>
</dbReference>
<evidence type="ECO:0000259" key="3">
    <source>
        <dbReference type="Pfam" id="PF01398"/>
    </source>
</evidence>
<dbReference type="Pfam" id="PF13012">
    <property type="entry name" value="MitMem_reg"/>
    <property type="match status" value="1"/>
</dbReference>
<name>A0A7R9ZAP9_9STRA</name>
<organism evidence="5">
    <name type="scientific">Pseudictyota dubia</name>
    <dbReference type="NCBI Taxonomy" id="2749911"/>
    <lineage>
        <taxon>Eukaryota</taxon>
        <taxon>Sar</taxon>
        <taxon>Stramenopiles</taxon>
        <taxon>Ochrophyta</taxon>
        <taxon>Bacillariophyta</taxon>
        <taxon>Mediophyceae</taxon>
        <taxon>Biddulphiophycidae</taxon>
        <taxon>Eupodiscales</taxon>
        <taxon>Odontellaceae</taxon>
        <taxon>Pseudictyota</taxon>
    </lineage>
</organism>
<evidence type="ECO:0000259" key="4">
    <source>
        <dbReference type="Pfam" id="PF13012"/>
    </source>
</evidence>
<feature type="compositionally biased region" description="Polar residues" evidence="2">
    <location>
        <begin position="104"/>
        <end position="113"/>
    </location>
</feature>
<dbReference type="InterPro" id="IPR000555">
    <property type="entry name" value="JAMM/MPN+_dom"/>
</dbReference>
<dbReference type="Gene3D" id="3.40.140.10">
    <property type="entry name" value="Cytidine Deaminase, domain 2"/>
    <property type="match status" value="1"/>
</dbReference>
<accession>A0A7R9ZAP9</accession>
<protein>
    <recommendedName>
        <fullName evidence="6">COP9 signalosome complex subunit 6</fullName>
    </recommendedName>
</protein>
<evidence type="ECO:0008006" key="6">
    <source>
        <dbReference type="Google" id="ProtNLM"/>
    </source>
</evidence>
<feature type="compositionally biased region" description="Basic and acidic residues" evidence="2">
    <location>
        <begin position="270"/>
        <end position="286"/>
    </location>
</feature>
<dbReference type="InterPro" id="IPR024969">
    <property type="entry name" value="EIF3F/CSN6-like_C"/>
</dbReference>
<dbReference type="AlphaFoldDB" id="A0A7R9ZAP9"/>
<feature type="domain" description="EIF3F/CSN6-like C-terminal" evidence="4">
    <location>
        <begin position="299"/>
        <end position="391"/>
    </location>
</feature>
<feature type="region of interest" description="Disordered" evidence="2">
    <location>
        <begin position="174"/>
        <end position="199"/>
    </location>
</feature>
<gene>
    <name evidence="5" type="ORF">TDUB1175_LOCUS14028</name>
</gene>
<dbReference type="PANTHER" id="PTHR10540:SF8">
    <property type="entry name" value="COP9 SIGNALOSOME COMPLEX SUBUNIT 6"/>
    <property type="match status" value="1"/>
</dbReference>
<feature type="region of interest" description="Disordered" evidence="2">
    <location>
        <begin position="90"/>
        <end position="113"/>
    </location>
</feature>
<dbReference type="EMBL" id="HBED01028313">
    <property type="protein sequence ID" value="CAD8315236.1"/>
    <property type="molecule type" value="Transcribed_RNA"/>
</dbReference>
<feature type="region of interest" description="Disordered" evidence="2">
    <location>
        <begin position="265"/>
        <end position="291"/>
    </location>
</feature>
<dbReference type="GO" id="GO:0008180">
    <property type="term" value="C:COP9 signalosome"/>
    <property type="evidence" value="ECO:0007669"/>
    <property type="project" value="TreeGrafter"/>
</dbReference>
<evidence type="ECO:0000256" key="2">
    <source>
        <dbReference type="SAM" id="MobiDB-lite"/>
    </source>
</evidence>
<evidence type="ECO:0000313" key="5">
    <source>
        <dbReference type="EMBL" id="CAD8315236.1"/>
    </source>
</evidence>
<dbReference type="Pfam" id="PF01398">
    <property type="entry name" value="JAB"/>
    <property type="match status" value="1"/>
</dbReference>
<comment type="similarity">
    <text evidence="1">Belongs to the peptidase M67A family. CSN6 subfamily.</text>
</comment>
<dbReference type="GO" id="GO:0008237">
    <property type="term" value="F:metallopeptidase activity"/>
    <property type="evidence" value="ECO:0007669"/>
    <property type="project" value="InterPro"/>
</dbReference>
<sequence length="408" mass="44279">MTIMMDVDPPSRDAAATSETGAGGGSQQEKTLKVHPLAIIGISDHHTRVVTGGSALPKTAPVMGLLFGYQDGLTVSIVDAEEMEYSFADEGKHGGGEFGGGTEDQQAQHKSSIQTKIDLHRKVFPLHEVIGWYRVSNDPDGIPTEADLHMNNGKMREYNESPLFVLMNAGSQEAVSSEKKGSGKEVSSKGDEAREKLERDEQLPLSVYETLVTVNSTEDEAQPRAVFVNLEFELETIEPERIAVEKVFKTQPSLVAVMASSAAASAADASDAKPGKSDSKGGKVDGSDTAIKAPVIPPSGLDMHLQSIQTSIQAMNTRVAILIDFLKKTQSGEIPPNHKLLRQVDSLVRQLPFVLSSSKSRLSQELESEYDDMLMLSYLASVAKAAKAVHGYTEKFRILHEENKRRGF</sequence>
<reference evidence="5" key="1">
    <citation type="submission" date="2021-01" db="EMBL/GenBank/DDBJ databases">
        <authorList>
            <person name="Corre E."/>
            <person name="Pelletier E."/>
            <person name="Niang G."/>
            <person name="Scheremetjew M."/>
            <person name="Finn R."/>
            <person name="Kale V."/>
            <person name="Holt S."/>
            <person name="Cochrane G."/>
            <person name="Meng A."/>
            <person name="Brown T."/>
            <person name="Cohen L."/>
        </authorList>
    </citation>
    <scope>NUCLEOTIDE SEQUENCE</scope>
    <source>
        <strain evidence="5">CCMP147</strain>
    </source>
</reference>
<evidence type="ECO:0000256" key="1">
    <source>
        <dbReference type="ARBA" id="ARBA00010893"/>
    </source>
</evidence>
<feature type="domain" description="JAB1/MPN/MOV34 metalloenzyme" evidence="3">
    <location>
        <begin position="29"/>
        <end position="153"/>
    </location>
</feature>